<accession>A0A928ZUP2</accession>
<organism evidence="2 3">
    <name type="scientific">Leptolyngbya cf. ectocarpi LEGE 11479</name>
    <dbReference type="NCBI Taxonomy" id="1828722"/>
    <lineage>
        <taxon>Bacteria</taxon>
        <taxon>Bacillati</taxon>
        <taxon>Cyanobacteriota</taxon>
        <taxon>Cyanophyceae</taxon>
        <taxon>Leptolyngbyales</taxon>
        <taxon>Leptolyngbyaceae</taxon>
        <taxon>Leptolyngbya group</taxon>
        <taxon>Leptolyngbya</taxon>
    </lineage>
</organism>
<evidence type="ECO:0000313" key="2">
    <source>
        <dbReference type="EMBL" id="MBE9067797.1"/>
    </source>
</evidence>
<evidence type="ECO:0000313" key="3">
    <source>
        <dbReference type="Proteomes" id="UP000615026"/>
    </source>
</evidence>
<reference evidence="2" key="1">
    <citation type="submission" date="2020-10" db="EMBL/GenBank/DDBJ databases">
        <authorList>
            <person name="Castelo-Branco R."/>
            <person name="Eusebio N."/>
            <person name="Adriana R."/>
            <person name="Vieira A."/>
            <person name="Brugerolle De Fraissinette N."/>
            <person name="Rezende De Castro R."/>
            <person name="Schneider M.P."/>
            <person name="Vasconcelos V."/>
            <person name="Leao P.N."/>
        </authorList>
    </citation>
    <scope>NUCLEOTIDE SEQUENCE</scope>
    <source>
        <strain evidence="2">LEGE 11479</strain>
    </source>
</reference>
<keyword evidence="1" id="KW-1133">Transmembrane helix</keyword>
<protein>
    <submittedName>
        <fullName evidence="2">Uncharacterized protein</fullName>
    </submittedName>
</protein>
<proteinExistence type="predicted"/>
<sequence>MYSLRSVQARQKSKKTLGNAAIVTLFGSILAVGTWVVLFTSGAITLGGVPYSVIMKVWQNPAARSAALGGDETELHDLMGLMGIEYDIKEYYRDRIEDPVKLDQHIHQILFDRTGYIGDAYTVKGRTLVLKDPATAEKLRSCPNC</sequence>
<name>A0A928ZUP2_LEPEC</name>
<keyword evidence="3" id="KW-1185">Reference proteome</keyword>
<dbReference type="EMBL" id="JADEXP010000119">
    <property type="protein sequence ID" value="MBE9067797.1"/>
    <property type="molecule type" value="Genomic_DNA"/>
</dbReference>
<dbReference type="AlphaFoldDB" id="A0A928ZUP2"/>
<feature type="transmembrane region" description="Helical" evidence="1">
    <location>
        <begin position="21"/>
        <end position="46"/>
    </location>
</feature>
<keyword evidence="1" id="KW-0812">Transmembrane</keyword>
<gene>
    <name evidence="2" type="ORF">IQ260_14160</name>
</gene>
<keyword evidence="1" id="KW-0472">Membrane</keyword>
<dbReference type="RefSeq" id="WP_193993756.1">
    <property type="nucleotide sequence ID" value="NZ_JADEXP010000119.1"/>
</dbReference>
<evidence type="ECO:0000256" key="1">
    <source>
        <dbReference type="SAM" id="Phobius"/>
    </source>
</evidence>
<dbReference type="Proteomes" id="UP000615026">
    <property type="component" value="Unassembled WGS sequence"/>
</dbReference>
<comment type="caution">
    <text evidence="2">The sequence shown here is derived from an EMBL/GenBank/DDBJ whole genome shotgun (WGS) entry which is preliminary data.</text>
</comment>